<dbReference type="Proteomes" id="UP000314294">
    <property type="component" value="Unassembled WGS sequence"/>
</dbReference>
<accession>A0A4Z2HEJ3</accession>
<sequence>MDSDKGFQDEMLYGRVKLTALMNGSVVLFLDSVEKVNTVVVSGIVVRDTLMPVMPLVTPLVTPLVVQGSLDKLRLRQLSD</sequence>
<dbReference type="EMBL" id="SRLO01000278">
    <property type="protein sequence ID" value="TNN63202.1"/>
    <property type="molecule type" value="Genomic_DNA"/>
</dbReference>
<evidence type="ECO:0000313" key="1">
    <source>
        <dbReference type="EMBL" id="TNN63202.1"/>
    </source>
</evidence>
<comment type="caution">
    <text evidence="1">The sequence shown here is derived from an EMBL/GenBank/DDBJ whole genome shotgun (WGS) entry which is preliminary data.</text>
</comment>
<dbReference type="AlphaFoldDB" id="A0A4Z2HEJ3"/>
<protein>
    <submittedName>
        <fullName evidence="1">Uncharacterized protein</fullName>
    </submittedName>
</protein>
<keyword evidence="2" id="KW-1185">Reference proteome</keyword>
<proteinExistence type="predicted"/>
<reference evidence="1 2" key="1">
    <citation type="submission" date="2019-03" db="EMBL/GenBank/DDBJ databases">
        <title>First draft genome of Liparis tanakae, snailfish: a comprehensive survey of snailfish specific genes.</title>
        <authorList>
            <person name="Kim W."/>
            <person name="Song I."/>
            <person name="Jeong J.-H."/>
            <person name="Kim D."/>
            <person name="Kim S."/>
            <person name="Ryu S."/>
            <person name="Song J.Y."/>
            <person name="Lee S.K."/>
        </authorList>
    </citation>
    <scope>NUCLEOTIDE SEQUENCE [LARGE SCALE GENOMIC DNA]</scope>
    <source>
        <tissue evidence="1">Muscle</tissue>
    </source>
</reference>
<organism evidence="1 2">
    <name type="scientific">Liparis tanakae</name>
    <name type="common">Tanaka's snailfish</name>
    <dbReference type="NCBI Taxonomy" id="230148"/>
    <lineage>
        <taxon>Eukaryota</taxon>
        <taxon>Metazoa</taxon>
        <taxon>Chordata</taxon>
        <taxon>Craniata</taxon>
        <taxon>Vertebrata</taxon>
        <taxon>Euteleostomi</taxon>
        <taxon>Actinopterygii</taxon>
        <taxon>Neopterygii</taxon>
        <taxon>Teleostei</taxon>
        <taxon>Neoteleostei</taxon>
        <taxon>Acanthomorphata</taxon>
        <taxon>Eupercaria</taxon>
        <taxon>Perciformes</taxon>
        <taxon>Cottioidei</taxon>
        <taxon>Cottales</taxon>
        <taxon>Liparidae</taxon>
        <taxon>Liparis</taxon>
    </lineage>
</organism>
<name>A0A4Z2HEJ3_9TELE</name>
<dbReference type="OrthoDB" id="8961543at2759"/>
<evidence type="ECO:0000313" key="2">
    <source>
        <dbReference type="Proteomes" id="UP000314294"/>
    </source>
</evidence>
<gene>
    <name evidence="1" type="ORF">EYF80_026545</name>
</gene>